<comment type="caution">
    <text evidence="23">The sequence shown here is derived from an EMBL/GenBank/DDBJ whole genome shotgun (WGS) entry which is preliminary data.</text>
</comment>
<protein>
    <recommendedName>
        <fullName evidence="12">Oxidized purine nucleoside triphosphate hydrolase</fullName>
        <ecNumber evidence="11">3.6.1.56</ecNumber>
    </recommendedName>
    <alternativeName>
        <fullName evidence="16">2-hydroxy-dATP diphosphatase</fullName>
    </alternativeName>
    <alternativeName>
        <fullName evidence="15">7,8-dihydro-8-oxoguanine triphosphatase</fullName>
    </alternativeName>
    <alternativeName>
        <fullName evidence="14">8-oxo-dGTPase</fullName>
    </alternativeName>
    <alternativeName>
        <fullName evidence="17">Methylated purine nucleoside triphosphate hydrolase</fullName>
    </alternativeName>
    <alternativeName>
        <fullName evidence="13">Nucleoside diphosphate-linked moiety X motif 1</fullName>
    </alternativeName>
</protein>
<dbReference type="GeneID" id="33560200"/>
<keyword evidence="6" id="KW-0460">Magnesium</keyword>
<dbReference type="PANTHER" id="PTHR43758:SF2">
    <property type="entry name" value="OXIDIZED PURINE NUCLEOSIDE TRIPHOSPHATE HYDROLASE"/>
    <property type="match status" value="1"/>
</dbReference>
<dbReference type="GO" id="GO:0005737">
    <property type="term" value="C:cytoplasm"/>
    <property type="evidence" value="ECO:0007669"/>
    <property type="project" value="TreeGrafter"/>
</dbReference>
<evidence type="ECO:0000313" key="24">
    <source>
        <dbReference type="Proteomes" id="UP000193218"/>
    </source>
</evidence>
<organism evidence="23 24">
    <name type="scientific">Kockovaella imperatae</name>
    <dbReference type="NCBI Taxonomy" id="4999"/>
    <lineage>
        <taxon>Eukaryota</taxon>
        <taxon>Fungi</taxon>
        <taxon>Dikarya</taxon>
        <taxon>Basidiomycota</taxon>
        <taxon>Agaricomycotina</taxon>
        <taxon>Tremellomycetes</taxon>
        <taxon>Tremellales</taxon>
        <taxon>Cuniculitremaceae</taxon>
        <taxon>Kockovaella</taxon>
    </lineage>
</organism>
<dbReference type="InterPro" id="IPR015797">
    <property type="entry name" value="NUDIX_hydrolase-like_dom_sf"/>
</dbReference>
<gene>
    <name evidence="23" type="ORF">BD324DRAFT_651769</name>
</gene>
<evidence type="ECO:0000256" key="10">
    <source>
        <dbReference type="ARBA" id="ARBA00024596"/>
    </source>
</evidence>
<dbReference type="GO" id="GO:0008828">
    <property type="term" value="F:dATP diphosphatase activity"/>
    <property type="evidence" value="ECO:0007669"/>
    <property type="project" value="UniProtKB-EC"/>
</dbReference>
<evidence type="ECO:0000256" key="5">
    <source>
        <dbReference type="ARBA" id="ARBA00022801"/>
    </source>
</evidence>
<comment type="catalytic activity">
    <reaction evidence="9">
        <text>8-oxo-dGTP + H2O = 8-oxo-dGMP + diphosphate + H(+)</text>
        <dbReference type="Rhea" id="RHEA:31575"/>
        <dbReference type="ChEBI" id="CHEBI:15377"/>
        <dbReference type="ChEBI" id="CHEBI:15378"/>
        <dbReference type="ChEBI" id="CHEBI:33019"/>
        <dbReference type="ChEBI" id="CHEBI:63224"/>
        <dbReference type="ChEBI" id="CHEBI:77896"/>
    </reaction>
    <physiologicalReaction direction="left-to-right" evidence="9">
        <dbReference type="Rhea" id="RHEA:31576"/>
    </physiologicalReaction>
</comment>
<dbReference type="PRINTS" id="PR01403">
    <property type="entry name" value="8OXTPHPHTASE"/>
</dbReference>
<evidence type="ECO:0000256" key="3">
    <source>
        <dbReference type="ARBA" id="ARBA00011245"/>
    </source>
</evidence>
<dbReference type="EMBL" id="NBSH01000009">
    <property type="protein sequence ID" value="ORX35853.1"/>
    <property type="molecule type" value="Genomic_DNA"/>
</dbReference>
<comment type="catalytic activity">
    <reaction evidence="18">
        <text>N(6)-methyl-ATP + H2O = N(6)-methyl-AMP + diphosphate + H(+)</text>
        <dbReference type="Rhea" id="RHEA:67608"/>
        <dbReference type="ChEBI" id="CHEBI:15377"/>
        <dbReference type="ChEBI" id="CHEBI:15378"/>
        <dbReference type="ChEBI" id="CHEBI:33019"/>
        <dbReference type="ChEBI" id="CHEBI:144842"/>
        <dbReference type="ChEBI" id="CHEBI:172873"/>
    </reaction>
    <physiologicalReaction direction="left-to-right" evidence="18">
        <dbReference type="Rhea" id="RHEA:67609"/>
    </physiologicalReaction>
</comment>
<evidence type="ECO:0000256" key="15">
    <source>
        <dbReference type="ARBA" id="ARBA00030682"/>
    </source>
</evidence>
<comment type="function">
    <text evidence="21">Oxidized purine nucleoside triphosphate hydrolase which is a prominent sanitizer of the oxidized nucleotide pool. Catalyzes the hydrolysis of 2-oxo-dATP (2-hydroxy-dATP) into 2-oxo-dAMP. Also has a significant hydrolase activity toward 2-oxo-ATP, 8-oxo-dGTP and 8-oxo-dATP. Through the hydrolysis of oxidized purine nucleoside triphosphates, prevents their incorporation into DNA and the subsequent transversions A:T to C:G and G:C to T:A. Also catalyzes the hydrolysis of methylated purine nucleoside triphosphate preventing their integration into DNA. Through this antimutagenic activity protects cells from oxidative stress.</text>
</comment>
<dbReference type="EC" id="3.6.1.56" evidence="11"/>
<evidence type="ECO:0000256" key="20">
    <source>
        <dbReference type="ARBA" id="ARBA00049032"/>
    </source>
</evidence>
<comment type="catalytic activity">
    <reaction evidence="20">
        <text>N(6)-methyl-dATP + H2O = N(6)-methyl-dAMP + diphosphate + H(+)</text>
        <dbReference type="Rhea" id="RHEA:67604"/>
        <dbReference type="ChEBI" id="CHEBI:15377"/>
        <dbReference type="ChEBI" id="CHEBI:15378"/>
        <dbReference type="ChEBI" id="CHEBI:33019"/>
        <dbReference type="ChEBI" id="CHEBI:169976"/>
        <dbReference type="ChEBI" id="CHEBI:172872"/>
    </reaction>
    <physiologicalReaction direction="left-to-right" evidence="20">
        <dbReference type="Rhea" id="RHEA:67605"/>
    </physiologicalReaction>
</comment>
<dbReference type="GO" id="GO:0046872">
    <property type="term" value="F:metal ion binding"/>
    <property type="evidence" value="ECO:0007669"/>
    <property type="project" value="UniProtKB-KW"/>
</dbReference>
<name>A0A1Y1UCV4_9TREE</name>
<sequence>MAEATSITRHHGECPLWFQCEGAKTLREPHGGWTTAPEPIREFSLIFVVDKVNRRVLLGKKRRGVGVGLYNGFGGKPEAGETILECAKRELREESCLVPSDAAFSRVGHFVFGRPKHGNREIFRIVIFGCTSWTGEPEETDEMTAEWFDIPSEPPQATEEGYDQHSNGYPLSNMWPEETLFHFEVLQHILQTHSQASSSSPKELVGQLEYDYIDPATEQAWTLIKPHHANDPTLPEGKQEALIGWCFGWRDRSRS</sequence>
<dbReference type="Pfam" id="PF00293">
    <property type="entry name" value="NUDIX"/>
    <property type="match status" value="1"/>
</dbReference>
<comment type="catalytic activity">
    <reaction evidence="10">
        <text>2-oxo-ATP + H2O = 2-oxo-AMP + diphosphate + H(+)</text>
        <dbReference type="Rhea" id="RHEA:67392"/>
        <dbReference type="ChEBI" id="CHEBI:15377"/>
        <dbReference type="ChEBI" id="CHEBI:15378"/>
        <dbReference type="ChEBI" id="CHEBI:33019"/>
        <dbReference type="ChEBI" id="CHEBI:71395"/>
        <dbReference type="ChEBI" id="CHEBI:172878"/>
    </reaction>
    <physiologicalReaction direction="left-to-right" evidence="10">
        <dbReference type="Rhea" id="RHEA:67393"/>
    </physiologicalReaction>
</comment>
<dbReference type="GO" id="GO:0042262">
    <property type="term" value="P:DNA protection"/>
    <property type="evidence" value="ECO:0007669"/>
    <property type="project" value="InterPro"/>
</dbReference>
<keyword evidence="4" id="KW-0479">Metal-binding</keyword>
<accession>A0A1Y1UCV4</accession>
<evidence type="ECO:0000256" key="14">
    <source>
        <dbReference type="ARBA" id="ARBA00030634"/>
    </source>
</evidence>
<dbReference type="STRING" id="4999.A0A1Y1UCV4"/>
<dbReference type="RefSeq" id="XP_021869982.1">
    <property type="nucleotide sequence ID" value="XM_022018391.1"/>
</dbReference>
<dbReference type="PROSITE" id="PS51462">
    <property type="entry name" value="NUDIX"/>
    <property type="match status" value="1"/>
</dbReference>
<evidence type="ECO:0000256" key="19">
    <source>
        <dbReference type="ARBA" id="ARBA00048894"/>
    </source>
</evidence>
<evidence type="ECO:0000256" key="9">
    <source>
        <dbReference type="ARBA" id="ARBA00024486"/>
    </source>
</evidence>
<dbReference type="SUPFAM" id="SSF55811">
    <property type="entry name" value="Nudix"/>
    <property type="match status" value="1"/>
</dbReference>
<evidence type="ECO:0000259" key="22">
    <source>
        <dbReference type="PROSITE" id="PS51462"/>
    </source>
</evidence>
<evidence type="ECO:0000256" key="12">
    <source>
        <dbReference type="ARBA" id="ARBA00026218"/>
    </source>
</evidence>
<evidence type="ECO:0000256" key="1">
    <source>
        <dbReference type="ARBA" id="ARBA00001946"/>
    </source>
</evidence>
<dbReference type="InParanoid" id="A0A1Y1UCV4"/>
<comment type="catalytic activity">
    <reaction evidence="19">
        <text>O(6)-methyl-dGTP + H2O = O(6)-methyl-dGMP + diphosphate + H(+)</text>
        <dbReference type="Rhea" id="RHEA:67600"/>
        <dbReference type="ChEBI" id="CHEBI:15377"/>
        <dbReference type="ChEBI" id="CHEBI:15378"/>
        <dbReference type="ChEBI" id="CHEBI:33019"/>
        <dbReference type="ChEBI" id="CHEBI:169974"/>
        <dbReference type="ChEBI" id="CHEBI:169975"/>
    </reaction>
    <physiologicalReaction direction="left-to-right" evidence="19">
        <dbReference type="Rhea" id="RHEA:67601"/>
    </physiologicalReaction>
</comment>
<dbReference type="CDD" id="cd03427">
    <property type="entry name" value="NUDIX_MTH1_Nudt1"/>
    <property type="match status" value="1"/>
</dbReference>
<evidence type="ECO:0000256" key="17">
    <source>
        <dbReference type="ARBA" id="ARBA00032071"/>
    </source>
</evidence>
<comment type="cofactor">
    <cofactor evidence="1">
        <name>Mg(2+)</name>
        <dbReference type="ChEBI" id="CHEBI:18420"/>
    </cofactor>
</comment>
<evidence type="ECO:0000256" key="16">
    <source>
        <dbReference type="ARBA" id="ARBA00031927"/>
    </source>
</evidence>
<keyword evidence="24" id="KW-1185">Reference proteome</keyword>
<dbReference type="PANTHER" id="PTHR43758">
    <property type="entry name" value="7,8-DIHYDRO-8-OXOGUANINE TRIPHOSPHATASE"/>
    <property type="match status" value="1"/>
</dbReference>
<evidence type="ECO:0000256" key="21">
    <source>
        <dbReference type="ARBA" id="ARBA00053094"/>
    </source>
</evidence>
<evidence type="ECO:0000256" key="4">
    <source>
        <dbReference type="ARBA" id="ARBA00022723"/>
    </source>
</evidence>
<evidence type="ECO:0000313" key="23">
    <source>
        <dbReference type="EMBL" id="ORX35853.1"/>
    </source>
</evidence>
<keyword evidence="5" id="KW-0378">Hydrolase</keyword>
<evidence type="ECO:0000256" key="7">
    <source>
        <dbReference type="ARBA" id="ARBA00024448"/>
    </source>
</evidence>
<comment type="subunit">
    <text evidence="3">Monomer.</text>
</comment>
<comment type="similarity">
    <text evidence="2">Belongs to the Nudix hydrolase family.</text>
</comment>
<dbReference type="Proteomes" id="UP000193218">
    <property type="component" value="Unassembled WGS sequence"/>
</dbReference>
<evidence type="ECO:0000256" key="11">
    <source>
        <dbReference type="ARBA" id="ARBA00026103"/>
    </source>
</evidence>
<proteinExistence type="inferred from homology"/>
<evidence type="ECO:0000256" key="2">
    <source>
        <dbReference type="ARBA" id="ARBA00005582"/>
    </source>
</evidence>
<comment type="catalytic activity">
    <reaction evidence="8">
        <text>2-oxo-dATP + H2O = 2-oxo-dAMP + diphosphate + H(+)</text>
        <dbReference type="Rhea" id="RHEA:31583"/>
        <dbReference type="ChEBI" id="CHEBI:15377"/>
        <dbReference type="ChEBI" id="CHEBI:15378"/>
        <dbReference type="ChEBI" id="CHEBI:33019"/>
        <dbReference type="ChEBI" id="CHEBI:63212"/>
        <dbReference type="ChEBI" id="CHEBI:77897"/>
        <dbReference type="EC" id="3.6.1.56"/>
    </reaction>
    <physiologicalReaction direction="left-to-right" evidence="8">
        <dbReference type="Rhea" id="RHEA:31584"/>
    </physiologicalReaction>
</comment>
<dbReference type="GO" id="GO:0008413">
    <property type="term" value="F:8-oxo-7,8-dihydroguanosine triphosphate pyrophosphatase activity"/>
    <property type="evidence" value="ECO:0007669"/>
    <property type="project" value="InterPro"/>
</dbReference>
<dbReference type="Gene3D" id="3.90.79.10">
    <property type="entry name" value="Nucleoside Triphosphate Pyrophosphohydrolase"/>
    <property type="match status" value="1"/>
</dbReference>
<dbReference type="OrthoDB" id="447842at2759"/>
<evidence type="ECO:0000256" key="18">
    <source>
        <dbReference type="ARBA" id="ARBA00048002"/>
    </source>
</evidence>
<reference evidence="23 24" key="1">
    <citation type="submission" date="2017-03" db="EMBL/GenBank/DDBJ databases">
        <title>Widespread Adenine N6-methylation of Active Genes in Fungi.</title>
        <authorList>
            <consortium name="DOE Joint Genome Institute"/>
            <person name="Mondo S.J."/>
            <person name="Dannebaum R.O."/>
            <person name="Kuo R.C."/>
            <person name="Louie K.B."/>
            <person name="Bewick A.J."/>
            <person name="Labutti K."/>
            <person name="Haridas S."/>
            <person name="Kuo A."/>
            <person name="Salamov A."/>
            <person name="Ahrendt S.R."/>
            <person name="Lau R."/>
            <person name="Bowen B.P."/>
            <person name="Lipzen A."/>
            <person name="Sullivan W."/>
            <person name="Andreopoulos W.B."/>
            <person name="Clum A."/>
            <person name="Lindquist E."/>
            <person name="Daum C."/>
            <person name="Northen T.R."/>
            <person name="Ramamoorthy G."/>
            <person name="Schmitz R.J."/>
            <person name="Gryganskyi A."/>
            <person name="Culley D."/>
            <person name="Magnuson J."/>
            <person name="James T.Y."/>
            <person name="O'Malley M.A."/>
            <person name="Stajich J.E."/>
            <person name="Spatafora J.W."/>
            <person name="Visel A."/>
            <person name="Grigoriev I.V."/>
        </authorList>
    </citation>
    <scope>NUCLEOTIDE SEQUENCE [LARGE SCALE GENOMIC DNA]</scope>
    <source>
        <strain evidence="23 24">NRRL Y-17943</strain>
    </source>
</reference>
<comment type="catalytic activity">
    <reaction evidence="7">
        <text>8-oxo-dATP + H2O = 8-oxo-dAMP + diphosphate + H(+)</text>
        <dbReference type="Rhea" id="RHEA:65396"/>
        <dbReference type="ChEBI" id="CHEBI:15377"/>
        <dbReference type="ChEBI" id="CHEBI:15378"/>
        <dbReference type="ChEBI" id="CHEBI:33019"/>
        <dbReference type="ChEBI" id="CHEBI:71361"/>
        <dbReference type="ChEBI" id="CHEBI:172871"/>
    </reaction>
    <physiologicalReaction direction="left-to-right" evidence="7">
        <dbReference type="Rhea" id="RHEA:65397"/>
    </physiologicalReaction>
</comment>
<dbReference type="InterPro" id="IPR003563">
    <property type="entry name" value="8ODP"/>
</dbReference>
<feature type="domain" description="Nudix hydrolase" evidence="22">
    <location>
        <begin position="39"/>
        <end position="170"/>
    </location>
</feature>
<evidence type="ECO:0000256" key="13">
    <source>
        <dbReference type="ARBA" id="ARBA00029673"/>
    </source>
</evidence>
<evidence type="ECO:0000256" key="8">
    <source>
        <dbReference type="ARBA" id="ARBA00024459"/>
    </source>
</evidence>
<dbReference type="AlphaFoldDB" id="A0A1Y1UCV4"/>
<evidence type="ECO:0000256" key="6">
    <source>
        <dbReference type="ARBA" id="ARBA00022842"/>
    </source>
</evidence>
<dbReference type="InterPro" id="IPR000086">
    <property type="entry name" value="NUDIX_hydrolase_dom"/>
</dbReference>